<keyword evidence="3" id="KW-1185">Reference proteome</keyword>
<dbReference type="KEGG" id="pden:F1C79_31425"/>
<dbReference type="EMBL" id="CP043626">
    <property type="protein sequence ID" value="QEY75776.1"/>
    <property type="molecule type" value="Genomic_DNA"/>
</dbReference>
<keyword evidence="2" id="KW-0238">DNA-binding</keyword>
<gene>
    <name evidence="2" type="ORF">F1C79_31425</name>
</gene>
<accession>A0A9X7N713</accession>
<dbReference type="RefSeq" id="WP_151189565.1">
    <property type="nucleotide sequence ID" value="NZ_CP043626.1"/>
</dbReference>
<dbReference type="Pfam" id="PF03374">
    <property type="entry name" value="ANT"/>
    <property type="match status" value="1"/>
</dbReference>
<proteinExistence type="predicted"/>
<reference evidence="2 3" key="1">
    <citation type="submission" date="2019-09" db="EMBL/GenBank/DDBJ databases">
        <title>Prosopis cineraria nodule microbiome.</title>
        <authorList>
            <person name="Chaluvadi S.R."/>
            <person name="Ali R."/>
            <person name="Wang X."/>
        </authorList>
    </citation>
    <scope>NUCLEOTIDE SEQUENCE [LARGE SCALE GENOMIC DNA]</scope>
    <source>
        <strain evidence="2 3">BG1</strain>
    </source>
</reference>
<dbReference type="OrthoDB" id="6960690at2"/>
<evidence type="ECO:0000313" key="3">
    <source>
        <dbReference type="Proteomes" id="UP000326659"/>
    </source>
</evidence>
<dbReference type="AlphaFoldDB" id="A0A9X7N713"/>
<evidence type="ECO:0000259" key="1">
    <source>
        <dbReference type="Pfam" id="PF03374"/>
    </source>
</evidence>
<dbReference type="GO" id="GO:0003677">
    <property type="term" value="F:DNA binding"/>
    <property type="evidence" value="ECO:0007669"/>
    <property type="project" value="UniProtKB-KW"/>
</dbReference>
<dbReference type="InterPro" id="IPR005039">
    <property type="entry name" value="Ant_C"/>
</dbReference>
<dbReference type="Proteomes" id="UP000326659">
    <property type="component" value="Chromosome"/>
</dbReference>
<sequence>MRNQSLQDAAKALGITRPALIKRMREAGLLDDRNLPTHPLRDRLYLEKHEGNWHHPELGPQYSYSTRVRPAGLAWLRQKLDIPLPMPPGEQDRRDVG</sequence>
<evidence type="ECO:0000313" key="2">
    <source>
        <dbReference type="EMBL" id="QEY75776.1"/>
    </source>
</evidence>
<organism evidence="2 3">
    <name type="scientific">Pseudomonas denitrificans</name>
    <dbReference type="NCBI Taxonomy" id="43306"/>
    <lineage>
        <taxon>Bacteria</taxon>
        <taxon>Pseudomonadati</taxon>
        <taxon>Pseudomonadota</taxon>
        <taxon>Gammaproteobacteria</taxon>
        <taxon>Pseudomonadales</taxon>
        <taxon>Pseudomonadaceae</taxon>
        <taxon>Halopseudomonas</taxon>
    </lineage>
</organism>
<name>A0A9X7N713_PSEDE</name>
<feature type="domain" description="Antirepressor protein C-terminal" evidence="1">
    <location>
        <begin position="5"/>
        <end position="80"/>
    </location>
</feature>
<protein>
    <submittedName>
        <fullName evidence="2">DNA-binding protein</fullName>
    </submittedName>
</protein>